<dbReference type="InterPro" id="IPR051133">
    <property type="entry name" value="Adapter_Engulfment-Domain"/>
</dbReference>
<organism evidence="1 2">
    <name type="scientific">Bagarius yarrelli</name>
    <name type="common">Goonch</name>
    <name type="synonym">Bagrus yarrelli</name>
    <dbReference type="NCBI Taxonomy" id="175774"/>
    <lineage>
        <taxon>Eukaryota</taxon>
        <taxon>Metazoa</taxon>
        <taxon>Chordata</taxon>
        <taxon>Craniata</taxon>
        <taxon>Vertebrata</taxon>
        <taxon>Euteleostomi</taxon>
        <taxon>Actinopterygii</taxon>
        <taxon>Neopterygii</taxon>
        <taxon>Teleostei</taxon>
        <taxon>Ostariophysi</taxon>
        <taxon>Siluriformes</taxon>
        <taxon>Sisoridae</taxon>
        <taxon>Sisorinae</taxon>
        <taxon>Bagarius</taxon>
    </lineage>
</organism>
<sequence>MPAKTKYNLVDDGHDLRIPLHNEEAFQHGINFEAKYIGSLDVARPNSRVEIVAAMRRIRQILHRSPIPRELKFFYFVETDLAKQHTSNQAAMSSASPR</sequence>
<dbReference type="Gene3D" id="2.30.29.30">
    <property type="entry name" value="Pleckstrin-homology domain (PH domain)/Phosphotyrosine-binding domain (PTB)"/>
    <property type="match status" value="1"/>
</dbReference>
<protein>
    <submittedName>
        <fullName evidence="1">Carboxyl-terminal PDZ ligand of neuronal nitric oxide synthase protein</fullName>
    </submittedName>
</protein>
<proteinExistence type="predicted"/>
<gene>
    <name evidence="1" type="ORF">Baya_6327</name>
</gene>
<dbReference type="PANTHER" id="PTHR11232">
    <property type="entry name" value="PHOSPHOTYROSINE INTERACTION DOMAIN-CONTAINING FAMILY MEMBER"/>
    <property type="match status" value="1"/>
</dbReference>
<dbReference type="OrthoDB" id="10030336at2759"/>
<evidence type="ECO:0000313" key="2">
    <source>
        <dbReference type="Proteomes" id="UP000319801"/>
    </source>
</evidence>
<dbReference type="Proteomes" id="UP000319801">
    <property type="component" value="Unassembled WGS sequence"/>
</dbReference>
<dbReference type="PANTHER" id="PTHR11232:SF76">
    <property type="entry name" value="CARBOXYL-TERMINAL PDZ LIGAND OF NEURONAL NITRIC OXIDE SYNTHASE PROTEIN"/>
    <property type="match status" value="1"/>
</dbReference>
<comment type="caution">
    <text evidence="1">The sequence shown here is derived from an EMBL/GenBank/DDBJ whole genome shotgun (WGS) entry which is preliminary data.</text>
</comment>
<dbReference type="InterPro" id="IPR011993">
    <property type="entry name" value="PH-like_dom_sf"/>
</dbReference>
<evidence type="ECO:0000313" key="1">
    <source>
        <dbReference type="EMBL" id="TSL22031.1"/>
    </source>
</evidence>
<reference evidence="1 2" key="1">
    <citation type="journal article" date="2019" name="Genome Biol. Evol.">
        <title>Whole-Genome Sequencing of the Giant Devil Catfish, Bagarius yarrelli.</title>
        <authorList>
            <person name="Jiang W."/>
            <person name="Lv Y."/>
            <person name="Cheng L."/>
            <person name="Yang K."/>
            <person name="Chao B."/>
            <person name="Wang X."/>
            <person name="Li Y."/>
            <person name="Pan X."/>
            <person name="You X."/>
            <person name="Zhang Y."/>
            <person name="Yang J."/>
            <person name="Li J."/>
            <person name="Zhang X."/>
            <person name="Liu S."/>
            <person name="Sun C."/>
            <person name="Yang J."/>
            <person name="Shi Q."/>
        </authorList>
    </citation>
    <scope>NUCLEOTIDE SEQUENCE [LARGE SCALE GENOMIC DNA]</scope>
    <source>
        <strain evidence="1">JWS20170419001</strain>
        <tissue evidence="1">Muscle</tissue>
    </source>
</reference>
<dbReference type="EMBL" id="VCAZ01000028">
    <property type="protein sequence ID" value="TSL22031.1"/>
    <property type="molecule type" value="Genomic_DNA"/>
</dbReference>
<dbReference type="AlphaFoldDB" id="A0A556TY23"/>
<keyword evidence="2" id="KW-1185">Reference proteome</keyword>
<dbReference type="GO" id="GO:0050998">
    <property type="term" value="F:nitric-oxide synthase binding"/>
    <property type="evidence" value="ECO:0007669"/>
    <property type="project" value="TreeGrafter"/>
</dbReference>
<accession>A0A556TY23</accession>
<dbReference type="SUPFAM" id="SSF50729">
    <property type="entry name" value="PH domain-like"/>
    <property type="match status" value="1"/>
</dbReference>
<name>A0A556TY23_BAGYA</name>